<name>A0A348WCM2_9RHOB</name>
<dbReference type="Proteomes" id="UP000264719">
    <property type="component" value="Unassembled WGS sequence"/>
</dbReference>
<proteinExistence type="predicted"/>
<dbReference type="PRINTS" id="PR00455">
    <property type="entry name" value="HTHTETR"/>
</dbReference>
<dbReference type="PANTHER" id="PTHR30055">
    <property type="entry name" value="HTH-TYPE TRANSCRIPTIONAL REGULATOR RUTR"/>
    <property type="match status" value="1"/>
</dbReference>
<gene>
    <name evidence="6" type="ORF">DCS45_10490</name>
</gene>
<evidence type="ECO:0000313" key="7">
    <source>
        <dbReference type="Proteomes" id="UP000264719"/>
    </source>
</evidence>
<dbReference type="InterPro" id="IPR039536">
    <property type="entry name" value="TetR_C_Proteobacteria"/>
</dbReference>
<keyword evidence="2 4" id="KW-0238">DNA-binding</keyword>
<evidence type="ECO:0000256" key="3">
    <source>
        <dbReference type="ARBA" id="ARBA00023163"/>
    </source>
</evidence>
<dbReference type="SUPFAM" id="SSF48498">
    <property type="entry name" value="Tetracyclin repressor-like, C-terminal domain"/>
    <property type="match status" value="1"/>
</dbReference>
<protein>
    <submittedName>
        <fullName evidence="6">TetR/AcrR family transcriptional regulator</fullName>
    </submittedName>
</protein>
<sequence length="207" mass="23062">MASTQAEIKKGRKFDQVLEGARVVFMRDGFEGASVDDIARVAGVSKATLYAYFPDKRLLFSEVARIECNRQAEAALGHMDITAPVRETLCAAGERLVCFFLSEFGQQMYRACVAESHRFPELGRRFYASGPMMLKQRLGAVLEAYVARGDLVIEDMDLATSQFAELCKADMFVRCLCGIDCDHDQADIDRVVQGAADMFLARYGTRN</sequence>
<organism evidence="6 7">
    <name type="scientific">Roseovarius nubinhibens</name>
    <dbReference type="NCBI Taxonomy" id="314263"/>
    <lineage>
        <taxon>Bacteria</taxon>
        <taxon>Pseudomonadati</taxon>
        <taxon>Pseudomonadota</taxon>
        <taxon>Alphaproteobacteria</taxon>
        <taxon>Rhodobacterales</taxon>
        <taxon>Roseobacteraceae</taxon>
        <taxon>Roseovarius</taxon>
    </lineage>
</organism>
<dbReference type="SUPFAM" id="SSF46689">
    <property type="entry name" value="Homeodomain-like"/>
    <property type="match status" value="1"/>
</dbReference>
<dbReference type="RefSeq" id="WP_339856004.1">
    <property type="nucleotide sequence ID" value="NZ_CAXAXR010000030.1"/>
</dbReference>
<accession>A0A348WCM2</accession>
<dbReference type="GO" id="GO:0003700">
    <property type="term" value="F:DNA-binding transcription factor activity"/>
    <property type="evidence" value="ECO:0007669"/>
    <property type="project" value="TreeGrafter"/>
</dbReference>
<evidence type="ECO:0000256" key="4">
    <source>
        <dbReference type="PROSITE-ProRule" id="PRU00335"/>
    </source>
</evidence>
<dbReference type="AlphaFoldDB" id="A0A348WCM2"/>
<comment type="caution">
    <text evidence="6">The sequence shown here is derived from an EMBL/GenBank/DDBJ whole genome shotgun (WGS) entry which is preliminary data.</text>
</comment>
<dbReference type="GO" id="GO:0000976">
    <property type="term" value="F:transcription cis-regulatory region binding"/>
    <property type="evidence" value="ECO:0007669"/>
    <property type="project" value="TreeGrafter"/>
</dbReference>
<dbReference type="InterPro" id="IPR001647">
    <property type="entry name" value="HTH_TetR"/>
</dbReference>
<dbReference type="EMBL" id="DMVW01000099">
    <property type="protein sequence ID" value="HAR52284.1"/>
    <property type="molecule type" value="Genomic_DNA"/>
</dbReference>
<dbReference type="InterPro" id="IPR023772">
    <property type="entry name" value="DNA-bd_HTH_TetR-type_CS"/>
</dbReference>
<evidence type="ECO:0000259" key="5">
    <source>
        <dbReference type="PROSITE" id="PS50977"/>
    </source>
</evidence>
<dbReference type="Pfam" id="PF00440">
    <property type="entry name" value="TetR_N"/>
    <property type="match status" value="1"/>
</dbReference>
<dbReference type="InterPro" id="IPR036271">
    <property type="entry name" value="Tet_transcr_reg_TetR-rel_C_sf"/>
</dbReference>
<evidence type="ECO:0000256" key="2">
    <source>
        <dbReference type="ARBA" id="ARBA00023125"/>
    </source>
</evidence>
<keyword evidence="1" id="KW-0805">Transcription regulation</keyword>
<dbReference type="Gene3D" id="1.10.10.60">
    <property type="entry name" value="Homeodomain-like"/>
    <property type="match status" value="1"/>
</dbReference>
<feature type="DNA-binding region" description="H-T-H motif" evidence="4">
    <location>
        <begin position="34"/>
        <end position="53"/>
    </location>
</feature>
<dbReference type="InterPro" id="IPR050109">
    <property type="entry name" value="HTH-type_TetR-like_transc_reg"/>
</dbReference>
<dbReference type="FunFam" id="1.10.10.60:FF:000141">
    <property type="entry name" value="TetR family transcriptional regulator"/>
    <property type="match status" value="1"/>
</dbReference>
<dbReference type="PANTHER" id="PTHR30055:SF146">
    <property type="entry name" value="HTH-TYPE TRANSCRIPTIONAL DUAL REGULATOR CECR"/>
    <property type="match status" value="1"/>
</dbReference>
<dbReference type="Gene3D" id="1.10.357.10">
    <property type="entry name" value="Tetracycline Repressor, domain 2"/>
    <property type="match status" value="1"/>
</dbReference>
<dbReference type="Pfam" id="PF14246">
    <property type="entry name" value="TetR_C_7"/>
    <property type="match status" value="1"/>
</dbReference>
<dbReference type="PROSITE" id="PS01081">
    <property type="entry name" value="HTH_TETR_1"/>
    <property type="match status" value="1"/>
</dbReference>
<evidence type="ECO:0000313" key="6">
    <source>
        <dbReference type="EMBL" id="HAR52284.1"/>
    </source>
</evidence>
<evidence type="ECO:0000256" key="1">
    <source>
        <dbReference type="ARBA" id="ARBA00023015"/>
    </source>
</evidence>
<reference evidence="6 7" key="1">
    <citation type="journal article" date="2018" name="Nat. Biotechnol.">
        <title>A standardized bacterial taxonomy based on genome phylogeny substantially revises the tree of life.</title>
        <authorList>
            <person name="Parks D.H."/>
            <person name="Chuvochina M."/>
            <person name="Waite D.W."/>
            <person name="Rinke C."/>
            <person name="Skarshewski A."/>
            <person name="Chaumeil P.A."/>
            <person name="Hugenholtz P."/>
        </authorList>
    </citation>
    <scope>NUCLEOTIDE SEQUENCE [LARGE SCALE GENOMIC DNA]</scope>
    <source>
        <strain evidence="6">UBA9169</strain>
    </source>
</reference>
<dbReference type="InterPro" id="IPR009057">
    <property type="entry name" value="Homeodomain-like_sf"/>
</dbReference>
<dbReference type="PROSITE" id="PS50977">
    <property type="entry name" value="HTH_TETR_2"/>
    <property type="match status" value="1"/>
</dbReference>
<keyword evidence="3" id="KW-0804">Transcription</keyword>
<feature type="domain" description="HTH tetR-type" evidence="5">
    <location>
        <begin position="11"/>
        <end position="71"/>
    </location>
</feature>